<keyword evidence="2" id="KW-1185">Reference proteome</keyword>
<dbReference type="FunFam" id="3.40.1080.10:FF:000001">
    <property type="entry name" value="Succinyl-coa:3-ketoacid-coenzyme a transferase subunit b"/>
    <property type="match status" value="1"/>
</dbReference>
<sequence>VEQSQLGVDLVYFVNYGLQLGLQFCDGAESLFEFVQLSLQLLSLAIESLPHHMNSVLNSFKQRVESDHIMTDWFNHCIHCRVPASSPAQLSSAVAGSASAPPCAPRSCSPTRWRPSRTSRTALASLLAASDSAASLRISSTACTGTAAKDLTVISNNAGVDDFGLGRLLRSRQIRRMVSSYVGENAEFARQYLSGELEVELTPQGTLAERIRAGGAGIPAFYTPTGYGTLIHEGGAPIKYGESGKSVLIASDQREDRQFDGLNYVLERAITGDFALVKAWRADKAGNLVFRKTANNFNAPMCTAAKVTIAEVEEIVETGEIPPEQVHIPGIYVKRLLRGAAYEKPIERRTLRKASGPAGGEVGESSRERIIRRLALEFKDGMYVNLGIGMPMLAASFIPAGMKVHLQSENGFLGLGPYPTAEQVDPDLINAGKETVTALPGAAYFDSASSFAMIRGGHIDLTVLGAMQVSKTGDLANWMIPGKLVKGMGGAMDLVGAPGTKVVVTMEHCAKDGKAKILDRCSLPLTGKACVDMLITEKAVFTVDPEQGLVLTEIAEGISVQDLVECTEAQFQLRSWHGGRVAGSRCLRANSAAAAFASQPNSAGRAGGMNSFGSHFSLYHSQGTNYQ</sequence>
<dbReference type="Gene3D" id="3.40.1080.10">
    <property type="entry name" value="Glutaconate Coenzyme A-transferase"/>
    <property type="match status" value="2"/>
</dbReference>
<dbReference type="InterPro" id="IPR004164">
    <property type="entry name" value="CoA_transf_AS"/>
</dbReference>
<dbReference type="NCBIfam" id="TIGR02428">
    <property type="entry name" value="pcaJ_scoB_fam"/>
    <property type="match status" value="1"/>
</dbReference>
<evidence type="ECO:0000313" key="3">
    <source>
        <dbReference type="WBParaSite" id="snap_masked-unitig_47557-processed-gene-0.1-mRNA-1"/>
    </source>
</evidence>
<protein>
    <submittedName>
        <fullName evidence="3">3-oxoacid CoA-transferase</fullName>
    </submittedName>
</protein>
<name>A0A1I8JS34_9PLAT</name>
<dbReference type="SMART" id="SM00882">
    <property type="entry name" value="CoA_trans"/>
    <property type="match status" value="2"/>
</dbReference>
<dbReference type="InterPro" id="IPR012791">
    <property type="entry name" value="3-oxoacid_CoA-transf_B"/>
</dbReference>
<dbReference type="Pfam" id="PF01144">
    <property type="entry name" value="CoA_trans"/>
    <property type="match status" value="2"/>
</dbReference>
<accession>A0A1I8JS34</accession>
<evidence type="ECO:0000313" key="2">
    <source>
        <dbReference type="Proteomes" id="UP000095280"/>
    </source>
</evidence>
<dbReference type="PROSITE" id="PS01274">
    <property type="entry name" value="COA_TRANSF_2"/>
    <property type="match status" value="1"/>
</dbReference>
<reference evidence="3" key="1">
    <citation type="submission" date="2016-11" db="UniProtKB">
        <authorList>
            <consortium name="WormBaseParasite"/>
        </authorList>
    </citation>
    <scope>IDENTIFICATION</scope>
</reference>
<proteinExistence type="predicted"/>
<dbReference type="SUPFAM" id="SSF100950">
    <property type="entry name" value="NagB/RpiA/CoA transferase-like"/>
    <property type="match status" value="2"/>
</dbReference>
<dbReference type="PANTHER" id="PTHR13707:SF23">
    <property type="entry name" value="SUCCINYL-COA:3-KETOACID-COENZYME A TRANSFERASE"/>
    <property type="match status" value="1"/>
</dbReference>
<keyword evidence="1" id="KW-0808">Transferase</keyword>
<organism evidence="2 3">
    <name type="scientific">Macrostomum lignano</name>
    <dbReference type="NCBI Taxonomy" id="282301"/>
    <lineage>
        <taxon>Eukaryota</taxon>
        <taxon>Metazoa</taxon>
        <taxon>Spiralia</taxon>
        <taxon>Lophotrochozoa</taxon>
        <taxon>Platyhelminthes</taxon>
        <taxon>Rhabditophora</taxon>
        <taxon>Macrostomorpha</taxon>
        <taxon>Macrostomida</taxon>
        <taxon>Macrostomidae</taxon>
        <taxon>Macrostomum</taxon>
    </lineage>
</organism>
<dbReference type="AlphaFoldDB" id="A0A1I8JS34"/>
<dbReference type="InterPro" id="IPR004165">
    <property type="entry name" value="CoA_trans_fam_I"/>
</dbReference>
<dbReference type="WBParaSite" id="snap_masked-unitig_47557-processed-gene-0.1-mRNA-1">
    <property type="protein sequence ID" value="snap_masked-unitig_47557-processed-gene-0.1-mRNA-1"/>
    <property type="gene ID" value="snap_masked-unitig_47557-processed-gene-0.1"/>
</dbReference>
<dbReference type="GO" id="GO:0008260">
    <property type="term" value="F:succinyl-CoA:3-oxo-acid CoA-transferase activity"/>
    <property type="evidence" value="ECO:0007669"/>
    <property type="project" value="TreeGrafter"/>
</dbReference>
<evidence type="ECO:0000256" key="1">
    <source>
        <dbReference type="ARBA" id="ARBA00022679"/>
    </source>
</evidence>
<dbReference type="GO" id="GO:0005739">
    <property type="term" value="C:mitochondrion"/>
    <property type="evidence" value="ECO:0007669"/>
    <property type="project" value="TreeGrafter"/>
</dbReference>
<dbReference type="InterPro" id="IPR037171">
    <property type="entry name" value="NagB/RpiA_transferase-like"/>
</dbReference>
<dbReference type="NCBIfam" id="TIGR02429">
    <property type="entry name" value="pcaI_scoA_fam"/>
    <property type="match status" value="1"/>
</dbReference>
<dbReference type="InterPro" id="IPR012792">
    <property type="entry name" value="3-oxoacid_CoA-transf_A"/>
</dbReference>
<dbReference type="PANTHER" id="PTHR13707">
    <property type="entry name" value="KETOACID-COENZYME A TRANSFERASE"/>
    <property type="match status" value="1"/>
</dbReference>
<dbReference type="Proteomes" id="UP000095280">
    <property type="component" value="Unplaced"/>
</dbReference>